<dbReference type="EMBL" id="VIVK01000001">
    <property type="protein sequence ID" value="TWD82347.1"/>
    <property type="molecule type" value="Genomic_DNA"/>
</dbReference>
<protein>
    <submittedName>
        <fullName evidence="2">Uncharacterized protein</fullName>
    </submittedName>
</protein>
<evidence type="ECO:0000313" key="3">
    <source>
        <dbReference type="Proteomes" id="UP000318380"/>
    </source>
</evidence>
<evidence type="ECO:0000256" key="1">
    <source>
        <dbReference type="SAM" id="Phobius"/>
    </source>
</evidence>
<organism evidence="2 3">
    <name type="scientific">Kribbella amoyensis</name>
    <dbReference type="NCBI Taxonomy" id="996641"/>
    <lineage>
        <taxon>Bacteria</taxon>
        <taxon>Bacillati</taxon>
        <taxon>Actinomycetota</taxon>
        <taxon>Actinomycetes</taxon>
        <taxon>Propionibacteriales</taxon>
        <taxon>Kribbellaceae</taxon>
        <taxon>Kribbella</taxon>
    </lineage>
</organism>
<gene>
    <name evidence="2" type="ORF">FB561_3477</name>
</gene>
<keyword evidence="1" id="KW-0812">Transmembrane</keyword>
<name>A0A561BTY3_9ACTN</name>
<reference evidence="2 3" key="1">
    <citation type="submission" date="2019-06" db="EMBL/GenBank/DDBJ databases">
        <title>Sequencing the genomes of 1000 actinobacteria strains.</title>
        <authorList>
            <person name="Klenk H.-P."/>
        </authorList>
    </citation>
    <scope>NUCLEOTIDE SEQUENCE [LARGE SCALE GENOMIC DNA]</scope>
    <source>
        <strain evidence="2 3">DSM 24683</strain>
    </source>
</reference>
<evidence type="ECO:0000313" key="2">
    <source>
        <dbReference type="EMBL" id="TWD82347.1"/>
    </source>
</evidence>
<keyword evidence="3" id="KW-1185">Reference proteome</keyword>
<comment type="caution">
    <text evidence="2">The sequence shown here is derived from an EMBL/GenBank/DDBJ whole genome shotgun (WGS) entry which is preliminary data.</text>
</comment>
<accession>A0A561BTY3</accession>
<dbReference type="Proteomes" id="UP000318380">
    <property type="component" value="Unassembled WGS sequence"/>
</dbReference>
<sequence>MAPYLAAVRNYWALLPAIAVCVVLILLYAVPTLINPQWTTNILGLFRQQPEEGEPGLSPKRVQSRRMLAGLMVLAAFALVGFNISLNREANGCYQAARAWGAIDGADREKDPCINKIYGSFIGDGSGSVTGSEPQPVAAYQVVEGKKPKYLRWIQNRPSYNDIDLVIGVGGNCALDLRVVESEDKVTAVIDNSDPCPPDDDISIASIELKEPLGDRKVVTVDDKELKKLDVDLDSWPTVLGKLVTGG</sequence>
<feature type="transmembrane region" description="Helical" evidence="1">
    <location>
        <begin position="12"/>
        <end position="30"/>
    </location>
</feature>
<feature type="transmembrane region" description="Helical" evidence="1">
    <location>
        <begin position="67"/>
        <end position="86"/>
    </location>
</feature>
<dbReference type="AlphaFoldDB" id="A0A561BTY3"/>
<keyword evidence="1" id="KW-0472">Membrane</keyword>
<dbReference type="OrthoDB" id="3813755at2"/>
<proteinExistence type="predicted"/>
<keyword evidence="1" id="KW-1133">Transmembrane helix</keyword>